<gene>
    <name evidence="3" type="ORF">PV517_14265</name>
</gene>
<evidence type="ECO:0000313" key="4">
    <source>
        <dbReference type="Proteomes" id="UP001271723"/>
    </source>
</evidence>
<proteinExistence type="predicted"/>
<protein>
    <submittedName>
        <fullName evidence="3">Alpha/beta fold hydrolase</fullName>
    </submittedName>
</protein>
<dbReference type="SUPFAM" id="SSF53474">
    <property type="entry name" value="alpha/beta-Hydrolases"/>
    <property type="match status" value="1"/>
</dbReference>
<sequence length="651" mass="69966">MKFSGKIPPVIPGRITSAVFGPAPVGRDRALGISERLAAVSSLQSSLEYLSQRKDIEKGGMNDWEVARQNLAAAGPLTRRLVDGVSGVRTTTALHVARSAVALALLLPGDSRWRGAGNLFLGASSAVLSPRHHYGGDGSDQVATLVQLATGAARVVPSPAAKDALMWYAAIQANMAYAISGWVKLFGKPWRDATALGGVMRTRTYGHEGMHRWTVEHPRTAKVLTHSVLALECLFPLVYARGGKLTRSMITSAAAFHVANGYFMGLSRFVPAFPAFHPLVAYTTTPRSHPVGAARDDRARAVAAVALAGGAAAAAVTAVRRRLRTTEGWHTSRTLTTRHGNRLQYEEYSPGHPDRPVIVLANGLLSTSEHYAWIAERLCHETRYGVVTYARAGYAGSRRLATTGFRLSESVHDLVDLVNGAVAPHRKVILVGHSIGGELARRAARQLGDRLQGIVYLDSSHPGQFTSGLGTIERGLAGNFASVSRALRLGSGLLLTRPVWISELPYAYRKKVFAQYADARMWEAARREWKAIRDDFSSFTGALARIEGVPALVVSAQRTVDRSPEQLLLHRELAEAHVRAPAETVVIEGATHESMLINSRHANQVTDRILAFFDGVDGRSPTGPAARSGSSAGSGSAGRPARPAARKESAR</sequence>
<dbReference type="Proteomes" id="UP001271723">
    <property type="component" value="Unassembled WGS sequence"/>
</dbReference>
<dbReference type="PANTHER" id="PTHR43798">
    <property type="entry name" value="MONOACYLGLYCEROL LIPASE"/>
    <property type="match status" value="1"/>
</dbReference>
<accession>A0ABU4L2A1</accession>
<feature type="compositionally biased region" description="Low complexity" evidence="1">
    <location>
        <begin position="623"/>
        <end position="643"/>
    </location>
</feature>
<dbReference type="InterPro" id="IPR029058">
    <property type="entry name" value="AB_hydrolase_fold"/>
</dbReference>
<dbReference type="RefSeq" id="WP_086756723.1">
    <property type="nucleotide sequence ID" value="NZ_JAGJBZ010000001.1"/>
</dbReference>
<dbReference type="EMBL" id="JARAVY010000005">
    <property type="protein sequence ID" value="MDX2909862.1"/>
    <property type="molecule type" value="Genomic_DNA"/>
</dbReference>
<comment type="caution">
    <text evidence="3">The sequence shown here is derived from an EMBL/GenBank/DDBJ whole genome shotgun (WGS) entry which is preliminary data.</text>
</comment>
<dbReference type="Pfam" id="PF12697">
    <property type="entry name" value="Abhydrolase_6"/>
    <property type="match status" value="1"/>
</dbReference>
<organism evidence="3 4">
    <name type="scientific">Streptomyces griseiscabiei</name>
    <dbReference type="NCBI Taxonomy" id="2993540"/>
    <lineage>
        <taxon>Bacteria</taxon>
        <taxon>Bacillati</taxon>
        <taxon>Actinomycetota</taxon>
        <taxon>Actinomycetes</taxon>
        <taxon>Kitasatosporales</taxon>
        <taxon>Streptomycetaceae</taxon>
        <taxon>Streptomyces</taxon>
    </lineage>
</organism>
<dbReference type="PANTHER" id="PTHR43798:SF33">
    <property type="entry name" value="HYDROLASE, PUTATIVE (AFU_ORTHOLOGUE AFUA_2G14860)-RELATED"/>
    <property type="match status" value="1"/>
</dbReference>
<feature type="region of interest" description="Disordered" evidence="1">
    <location>
        <begin position="620"/>
        <end position="651"/>
    </location>
</feature>
<keyword evidence="4" id="KW-1185">Reference proteome</keyword>
<keyword evidence="3" id="KW-0378">Hydrolase</keyword>
<dbReference type="Gene3D" id="3.40.50.1820">
    <property type="entry name" value="alpha/beta hydrolase"/>
    <property type="match status" value="1"/>
</dbReference>
<evidence type="ECO:0000313" key="3">
    <source>
        <dbReference type="EMBL" id="MDX2909862.1"/>
    </source>
</evidence>
<dbReference type="GO" id="GO:0016787">
    <property type="term" value="F:hydrolase activity"/>
    <property type="evidence" value="ECO:0007669"/>
    <property type="project" value="UniProtKB-KW"/>
</dbReference>
<feature type="domain" description="AB hydrolase-1" evidence="2">
    <location>
        <begin position="358"/>
        <end position="597"/>
    </location>
</feature>
<dbReference type="InterPro" id="IPR050266">
    <property type="entry name" value="AB_hydrolase_sf"/>
</dbReference>
<evidence type="ECO:0000259" key="2">
    <source>
        <dbReference type="Pfam" id="PF12697"/>
    </source>
</evidence>
<reference evidence="3 4" key="1">
    <citation type="journal article" date="2023" name="Microb. Genom.">
        <title>Mesoterricola silvestris gen. nov., sp. nov., Mesoterricola sediminis sp. nov., Geothrix oryzae sp. nov., Geothrix edaphica sp. nov., Geothrix rubra sp. nov., and Geothrix limicola sp. nov., six novel members of Acidobacteriota isolated from soils.</title>
        <authorList>
            <person name="Weisberg A.J."/>
            <person name="Pearce E."/>
            <person name="Kramer C.G."/>
            <person name="Chang J.H."/>
            <person name="Clarke C.R."/>
        </authorList>
    </citation>
    <scope>NUCLEOTIDE SEQUENCE [LARGE SCALE GENOMIC DNA]</scope>
    <source>
        <strain evidence="3 4">NRRL_B-2795</strain>
    </source>
</reference>
<name>A0ABU4L2A1_9ACTN</name>
<dbReference type="InterPro" id="IPR000073">
    <property type="entry name" value="AB_hydrolase_1"/>
</dbReference>
<evidence type="ECO:0000256" key="1">
    <source>
        <dbReference type="SAM" id="MobiDB-lite"/>
    </source>
</evidence>